<evidence type="ECO:0000256" key="2">
    <source>
        <dbReference type="SAM" id="Phobius"/>
    </source>
</evidence>
<dbReference type="Proteomes" id="UP000823854">
    <property type="component" value="Unassembled WGS sequence"/>
</dbReference>
<keyword evidence="2" id="KW-1133">Transmembrane helix</keyword>
<evidence type="ECO:0000256" key="1">
    <source>
        <dbReference type="SAM" id="MobiDB-lite"/>
    </source>
</evidence>
<keyword evidence="2" id="KW-0812">Transmembrane</keyword>
<feature type="transmembrane region" description="Helical" evidence="2">
    <location>
        <begin position="25"/>
        <end position="46"/>
    </location>
</feature>
<protein>
    <recommendedName>
        <fullName evidence="5">DoxX family protein</fullName>
    </recommendedName>
</protein>
<dbReference type="EMBL" id="DWWC01000125">
    <property type="protein sequence ID" value="HJC69364.1"/>
    <property type="molecule type" value="Genomic_DNA"/>
</dbReference>
<evidence type="ECO:0000313" key="4">
    <source>
        <dbReference type="Proteomes" id="UP000823854"/>
    </source>
</evidence>
<feature type="transmembrane region" description="Helical" evidence="2">
    <location>
        <begin position="151"/>
        <end position="170"/>
    </location>
</feature>
<feature type="transmembrane region" description="Helical" evidence="2">
    <location>
        <begin position="96"/>
        <end position="114"/>
    </location>
</feature>
<keyword evidence="2" id="KW-0472">Membrane</keyword>
<organism evidence="3 4">
    <name type="scientific">Candidatus Brachybacterium intestinipullorum</name>
    <dbReference type="NCBI Taxonomy" id="2838512"/>
    <lineage>
        <taxon>Bacteria</taxon>
        <taxon>Bacillati</taxon>
        <taxon>Actinomycetota</taxon>
        <taxon>Actinomycetes</taxon>
        <taxon>Micrococcales</taxon>
        <taxon>Dermabacteraceae</taxon>
        <taxon>Brachybacterium</taxon>
    </lineage>
</organism>
<evidence type="ECO:0008006" key="5">
    <source>
        <dbReference type="Google" id="ProtNLM"/>
    </source>
</evidence>
<gene>
    <name evidence="3" type="ORF">H9932_06760</name>
</gene>
<comment type="caution">
    <text evidence="3">The sequence shown here is derived from an EMBL/GenBank/DDBJ whole genome shotgun (WGS) entry which is preliminary data.</text>
</comment>
<reference evidence="3" key="2">
    <citation type="submission" date="2021-04" db="EMBL/GenBank/DDBJ databases">
        <authorList>
            <person name="Gilroy R."/>
        </authorList>
    </citation>
    <scope>NUCLEOTIDE SEQUENCE</scope>
    <source>
        <strain evidence="3">CHK130-7132</strain>
    </source>
</reference>
<feature type="transmembrane region" description="Helical" evidence="2">
    <location>
        <begin position="126"/>
        <end position="145"/>
    </location>
</feature>
<dbReference type="AlphaFoldDB" id="A0A9D2PZR9"/>
<feature type="region of interest" description="Disordered" evidence="1">
    <location>
        <begin position="1"/>
        <end position="20"/>
    </location>
</feature>
<evidence type="ECO:0000313" key="3">
    <source>
        <dbReference type="EMBL" id="HJC69364.1"/>
    </source>
</evidence>
<proteinExistence type="predicted"/>
<name>A0A9D2PZR9_9MICO</name>
<accession>A0A9D2PZR9</accession>
<reference evidence="3" key="1">
    <citation type="journal article" date="2021" name="PeerJ">
        <title>Extensive microbial diversity within the chicken gut microbiome revealed by metagenomics and culture.</title>
        <authorList>
            <person name="Gilroy R."/>
            <person name="Ravi A."/>
            <person name="Getino M."/>
            <person name="Pursley I."/>
            <person name="Horton D.L."/>
            <person name="Alikhan N.F."/>
            <person name="Baker D."/>
            <person name="Gharbi K."/>
            <person name="Hall N."/>
            <person name="Watson M."/>
            <person name="Adriaenssens E.M."/>
            <person name="Foster-Nyarko E."/>
            <person name="Jarju S."/>
            <person name="Secka A."/>
            <person name="Antonio M."/>
            <person name="Oren A."/>
            <person name="Chaudhuri R.R."/>
            <person name="La Ragione R."/>
            <person name="Hildebrand F."/>
            <person name="Pallen M.J."/>
        </authorList>
    </citation>
    <scope>NUCLEOTIDE SEQUENCE</scope>
    <source>
        <strain evidence="3">CHK130-7132</strain>
    </source>
</reference>
<sequence length="185" mass="19605">MSATAAPADLTSPSAGTTEGHARSWGFTVLGVVRILIGFYFLWAFADKLFGLGYSTPSERSWLNGGSPTAGFLGGSIEGGNPFAGVWQFFIDLNPVTNILFMVGLFAIGVAFLLGIGMRIAAASGFVMYMLMFLAAFPLVTNPIIDDHVIVGVLMLAMAGLAAGDHLGLGRQWRELVGRKAPYLI</sequence>